<evidence type="ECO:0000256" key="4">
    <source>
        <dbReference type="ARBA" id="ARBA00022723"/>
    </source>
</evidence>
<dbReference type="Gene3D" id="3.30.70.270">
    <property type="match status" value="1"/>
</dbReference>
<dbReference type="GO" id="GO:0003723">
    <property type="term" value="F:RNA binding"/>
    <property type="evidence" value="ECO:0007669"/>
    <property type="project" value="InterPro"/>
</dbReference>
<dbReference type="InterPro" id="IPR013597">
    <property type="entry name" value="Mat_intron_G2"/>
</dbReference>
<dbReference type="AlphaFoldDB" id="A0A3B7MN04"/>
<gene>
    <name evidence="11" type="primary">ltrA</name>
    <name evidence="11" type="ORF">D3H65_10670</name>
</gene>
<dbReference type="NCBIfam" id="TIGR04416">
    <property type="entry name" value="group_II_RT_mat"/>
    <property type="match status" value="1"/>
</dbReference>
<keyword evidence="12" id="KW-1185">Reference proteome</keyword>
<evidence type="ECO:0000256" key="2">
    <source>
        <dbReference type="ARBA" id="ARBA00022679"/>
    </source>
</evidence>
<dbReference type="InterPro" id="IPR043502">
    <property type="entry name" value="DNA/RNA_pol_sf"/>
</dbReference>
<dbReference type="PROSITE" id="PS50878">
    <property type="entry name" value="RT_POL"/>
    <property type="match status" value="1"/>
</dbReference>
<dbReference type="InterPro" id="IPR030931">
    <property type="entry name" value="Group_II_RT_mat"/>
</dbReference>
<protein>
    <recommendedName>
        <fullName evidence="1">RNA-directed DNA polymerase</fullName>
        <ecNumber evidence="1">2.7.7.49</ecNumber>
    </recommendedName>
</protein>
<keyword evidence="7" id="KW-0051">Antiviral defense</keyword>
<dbReference type="SUPFAM" id="SSF56672">
    <property type="entry name" value="DNA/RNA polymerases"/>
    <property type="match status" value="1"/>
</dbReference>
<evidence type="ECO:0000256" key="1">
    <source>
        <dbReference type="ARBA" id="ARBA00012493"/>
    </source>
</evidence>
<proteinExistence type="inferred from homology"/>
<keyword evidence="3 11" id="KW-0548">Nucleotidyltransferase</keyword>
<dbReference type="InterPro" id="IPR000123">
    <property type="entry name" value="Reverse_transcriptase_msDNA"/>
</dbReference>
<organism evidence="11 12">
    <name type="scientific">Paraflavitalea soli</name>
    <dbReference type="NCBI Taxonomy" id="2315862"/>
    <lineage>
        <taxon>Bacteria</taxon>
        <taxon>Pseudomonadati</taxon>
        <taxon>Bacteroidota</taxon>
        <taxon>Chitinophagia</taxon>
        <taxon>Chitinophagales</taxon>
        <taxon>Chitinophagaceae</taxon>
        <taxon>Paraflavitalea</taxon>
    </lineage>
</organism>
<accession>A0A3B7MN04</accession>
<dbReference type="PANTHER" id="PTHR34047">
    <property type="entry name" value="NUCLEAR INTRON MATURASE 1, MITOCHONDRIAL-RELATED"/>
    <property type="match status" value="1"/>
</dbReference>
<evidence type="ECO:0000256" key="5">
    <source>
        <dbReference type="ARBA" id="ARBA00022842"/>
    </source>
</evidence>
<dbReference type="CDD" id="cd01651">
    <property type="entry name" value="RT_G2_intron"/>
    <property type="match status" value="1"/>
</dbReference>
<evidence type="ECO:0000256" key="8">
    <source>
        <dbReference type="ARBA" id="ARBA00034120"/>
    </source>
</evidence>
<keyword evidence="5" id="KW-0460">Magnesium</keyword>
<evidence type="ECO:0000313" key="12">
    <source>
        <dbReference type="Proteomes" id="UP000263900"/>
    </source>
</evidence>
<dbReference type="InterPro" id="IPR043128">
    <property type="entry name" value="Rev_trsase/Diguanyl_cyclase"/>
</dbReference>
<evidence type="ECO:0000256" key="3">
    <source>
        <dbReference type="ARBA" id="ARBA00022695"/>
    </source>
</evidence>
<keyword evidence="4" id="KW-0479">Metal-binding</keyword>
<reference evidence="11 12" key="1">
    <citation type="submission" date="2018-09" db="EMBL/GenBank/DDBJ databases">
        <title>Genome sequencing of strain 6GH32-13.</title>
        <authorList>
            <person name="Weon H.-Y."/>
            <person name="Heo J."/>
            <person name="Kwon S.-W."/>
        </authorList>
    </citation>
    <scope>NUCLEOTIDE SEQUENCE [LARGE SCALE GENOMIC DNA]</scope>
    <source>
        <strain evidence="11 12">5GH32-13</strain>
    </source>
</reference>
<dbReference type="InterPro" id="IPR000477">
    <property type="entry name" value="RT_dom"/>
</dbReference>
<dbReference type="GO" id="GO:0003964">
    <property type="term" value="F:RNA-directed DNA polymerase activity"/>
    <property type="evidence" value="ECO:0007669"/>
    <property type="project" value="UniProtKB-KW"/>
</dbReference>
<keyword evidence="2 11" id="KW-0808">Transferase</keyword>
<dbReference type="GO" id="GO:0051607">
    <property type="term" value="P:defense response to virus"/>
    <property type="evidence" value="ECO:0007669"/>
    <property type="project" value="UniProtKB-KW"/>
</dbReference>
<evidence type="ECO:0000259" key="10">
    <source>
        <dbReference type="PROSITE" id="PS50878"/>
    </source>
</evidence>
<evidence type="ECO:0000256" key="9">
    <source>
        <dbReference type="ARBA" id="ARBA00048173"/>
    </source>
</evidence>
<dbReference type="EMBL" id="CP032157">
    <property type="protein sequence ID" value="AXY74410.1"/>
    <property type="molecule type" value="Genomic_DNA"/>
</dbReference>
<dbReference type="RefSeq" id="WP_119050297.1">
    <property type="nucleotide sequence ID" value="NZ_CP032157.1"/>
</dbReference>
<comment type="similarity">
    <text evidence="8">Belongs to the bacterial reverse transcriptase family.</text>
</comment>
<keyword evidence="6 11" id="KW-0695">RNA-directed DNA polymerase</keyword>
<evidence type="ECO:0000256" key="6">
    <source>
        <dbReference type="ARBA" id="ARBA00022918"/>
    </source>
</evidence>
<dbReference type="PRINTS" id="PR00866">
    <property type="entry name" value="RNADNAPOLMS"/>
</dbReference>
<dbReference type="PANTHER" id="PTHR34047:SF3">
    <property type="entry name" value="BLR2052 PROTEIN"/>
    <property type="match status" value="1"/>
</dbReference>
<sequence>MTNNELTKSLPVSKQMVWEAWLQVKRNGGSAGIDKESIRMFDVNLSGNLYKLWNRLSSGSYFPPPVRTVYILKKQGGKRPLGIPTVTDRIAQTVVKQYVEPMLDQQFHPGSYGYRPGKSAHDAVEQCRQNCRQYAWVIDIDIKSYFDNISHAMLKQLLQAYIRDKWVLMYIERWLQAGVEQEDGSITTREKGTPQGGVVSPLIANLYLHECLDKWMLEENRNNPFERYADDIVVHCDSKEAAEKLLESIRIRMGLYGLELHPEKTKIVYCKDYRRDKEHDNRSFTFLGFDFQPRMRKSNRGGRFLCFLPAISKAGKKKIRGEMQAVLLIKDTEQTIEDIAGRLNSKLRGWINYYGKYEKWETYEVLWYLNKRLVKWVKNKYRLTGLNDGVKKYRELKLATPKLFYHWRLGIN</sequence>
<dbReference type="GO" id="GO:0046872">
    <property type="term" value="F:metal ion binding"/>
    <property type="evidence" value="ECO:0007669"/>
    <property type="project" value="UniProtKB-KW"/>
</dbReference>
<comment type="catalytic activity">
    <reaction evidence="9">
        <text>DNA(n) + a 2'-deoxyribonucleoside 5'-triphosphate = DNA(n+1) + diphosphate</text>
        <dbReference type="Rhea" id="RHEA:22508"/>
        <dbReference type="Rhea" id="RHEA-COMP:17339"/>
        <dbReference type="Rhea" id="RHEA-COMP:17340"/>
        <dbReference type="ChEBI" id="CHEBI:33019"/>
        <dbReference type="ChEBI" id="CHEBI:61560"/>
        <dbReference type="ChEBI" id="CHEBI:173112"/>
        <dbReference type="EC" id="2.7.7.49"/>
    </reaction>
</comment>
<dbReference type="Proteomes" id="UP000263900">
    <property type="component" value="Chromosome"/>
</dbReference>
<dbReference type="Pfam" id="PF08388">
    <property type="entry name" value="GIIM"/>
    <property type="match status" value="1"/>
</dbReference>
<evidence type="ECO:0000313" key="11">
    <source>
        <dbReference type="EMBL" id="AXY74410.1"/>
    </source>
</evidence>
<dbReference type="InterPro" id="IPR051083">
    <property type="entry name" value="GrpII_Intron_Splice-Mob/Def"/>
</dbReference>
<dbReference type="OrthoDB" id="9780724at2"/>
<name>A0A3B7MN04_9BACT</name>
<dbReference type="Pfam" id="PF00078">
    <property type="entry name" value="RVT_1"/>
    <property type="match status" value="1"/>
</dbReference>
<feature type="domain" description="Reverse transcriptase" evidence="10">
    <location>
        <begin position="52"/>
        <end position="291"/>
    </location>
</feature>
<dbReference type="EC" id="2.7.7.49" evidence="1"/>
<dbReference type="KEGG" id="pseg:D3H65_10670"/>
<evidence type="ECO:0000256" key="7">
    <source>
        <dbReference type="ARBA" id="ARBA00023118"/>
    </source>
</evidence>